<reference evidence="1" key="2">
    <citation type="journal article" date="2015" name="Data Brief">
        <title>Shoot transcriptome of the giant reed, Arundo donax.</title>
        <authorList>
            <person name="Barrero R.A."/>
            <person name="Guerrero F.D."/>
            <person name="Moolhuijzen P."/>
            <person name="Goolsby J.A."/>
            <person name="Tidwell J."/>
            <person name="Bellgard S.E."/>
            <person name="Bellgard M.I."/>
        </authorList>
    </citation>
    <scope>NUCLEOTIDE SEQUENCE</scope>
    <source>
        <tissue evidence="1">Shoot tissue taken approximately 20 cm above the soil surface</tissue>
    </source>
</reference>
<dbReference type="EMBL" id="GBRH01167881">
    <property type="protein sequence ID" value="JAE30015.1"/>
    <property type="molecule type" value="Transcribed_RNA"/>
</dbReference>
<proteinExistence type="predicted"/>
<name>A0A0A9GYD5_ARUDO</name>
<evidence type="ECO:0000313" key="1">
    <source>
        <dbReference type="EMBL" id="JAE30015.1"/>
    </source>
</evidence>
<dbReference type="AlphaFoldDB" id="A0A0A9GYD5"/>
<sequence>MRTQVYSILGGGRFVKLVLRVVTFANKLCQM</sequence>
<reference evidence="1" key="1">
    <citation type="submission" date="2014-09" db="EMBL/GenBank/DDBJ databases">
        <authorList>
            <person name="Magalhaes I.L.F."/>
            <person name="Oliveira U."/>
            <person name="Santos F.R."/>
            <person name="Vidigal T.H.D.A."/>
            <person name="Brescovit A.D."/>
            <person name="Santos A.J."/>
        </authorList>
    </citation>
    <scope>NUCLEOTIDE SEQUENCE</scope>
    <source>
        <tissue evidence="1">Shoot tissue taken approximately 20 cm above the soil surface</tissue>
    </source>
</reference>
<organism evidence="1">
    <name type="scientific">Arundo donax</name>
    <name type="common">Giant reed</name>
    <name type="synonym">Donax arundinaceus</name>
    <dbReference type="NCBI Taxonomy" id="35708"/>
    <lineage>
        <taxon>Eukaryota</taxon>
        <taxon>Viridiplantae</taxon>
        <taxon>Streptophyta</taxon>
        <taxon>Embryophyta</taxon>
        <taxon>Tracheophyta</taxon>
        <taxon>Spermatophyta</taxon>
        <taxon>Magnoliopsida</taxon>
        <taxon>Liliopsida</taxon>
        <taxon>Poales</taxon>
        <taxon>Poaceae</taxon>
        <taxon>PACMAD clade</taxon>
        <taxon>Arundinoideae</taxon>
        <taxon>Arundineae</taxon>
        <taxon>Arundo</taxon>
    </lineage>
</organism>
<accession>A0A0A9GYD5</accession>
<protein>
    <submittedName>
        <fullName evidence="1">Uncharacterized protein</fullName>
    </submittedName>
</protein>